<feature type="region of interest" description="Disordered" evidence="1">
    <location>
        <begin position="67"/>
        <end position="110"/>
    </location>
</feature>
<keyword evidence="3" id="KW-1185">Reference proteome</keyword>
<dbReference type="Proteomes" id="UP000655443">
    <property type="component" value="Unassembled WGS sequence"/>
</dbReference>
<reference evidence="2" key="1">
    <citation type="journal article" date="2014" name="Int. J. Syst. Evol. Microbiol.">
        <title>Complete genome sequence of Corynebacterium casei LMG S-19264T (=DSM 44701T), isolated from a smear-ripened cheese.</title>
        <authorList>
            <consortium name="US DOE Joint Genome Institute (JGI-PGF)"/>
            <person name="Walter F."/>
            <person name="Albersmeier A."/>
            <person name="Kalinowski J."/>
            <person name="Ruckert C."/>
        </authorList>
    </citation>
    <scope>NUCLEOTIDE SEQUENCE</scope>
    <source>
        <strain evidence="2">JCM 4714</strain>
    </source>
</reference>
<reference evidence="2" key="2">
    <citation type="submission" date="2020-09" db="EMBL/GenBank/DDBJ databases">
        <authorList>
            <person name="Sun Q."/>
            <person name="Ohkuma M."/>
        </authorList>
    </citation>
    <scope>NUCLEOTIDE SEQUENCE</scope>
    <source>
        <strain evidence="2">JCM 4714</strain>
    </source>
</reference>
<evidence type="ECO:0000313" key="3">
    <source>
        <dbReference type="Proteomes" id="UP000655443"/>
    </source>
</evidence>
<comment type="caution">
    <text evidence="2">The sequence shown here is derived from an EMBL/GenBank/DDBJ whole genome shotgun (WGS) entry which is preliminary data.</text>
</comment>
<dbReference type="EMBL" id="BMVG01000064">
    <property type="protein sequence ID" value="GHE15553.1"/>
    <property type="molecule type" value="Genomic_DNA"/>
</dbReference>
<protein>
    <submittedName>
        <fullName evidence="2">Uncharacterized protein</fullName>
    </submittedName>
</protein>
<name>A0A919D8L6_9ACTN</name>
<gene>
    <name evidence="2" type="ORF">GCM10010339_90600</name>
</gene>
<proteinExistence type="predicted"/>
<evidence type="ECO:0000313" key="2">
    <source>
        <dbReference type="EMBL" id="GHE15553.1"/>
    </source>
</evidence>
<organism evidence="2 3">
    <name type="scientific">Streptomyces alanosinicus</name>
    <dbReference type="NCBI Taxonomy" id="68171"/>
    <lineage>
        <taxon>Bacteria</taxon>
        <taxon>Bacillati</taxon>
        <taxon>Actinomycetota</taxon>
        <taxon>Actinomycetes</taxon>
        <taxon>Kitasatosporales</taxon>
        <taxon>Streptomycetaceae</taxon>
        <taxon>Streptomyces</taxon>
    </lineage>
</organism>
<sequence>MQNRLRVDPRTQDYYERRSINGKTRRDIVRGLIGKVSMLRPNPWAVTPWRVSGDGLVAVPRSTASLSIAAPDTPMHQTGVKDMPHRGPNNEEPTAGSRHLRNRPPTPDRH</sequence>
<evidence type="ECO:0000256" key="1">
    <source>
        <dbReference type="SAM" id="MobiDB-lite"/>
    </source>
</evidence>
<dbReference type="AlphaFoldDB" id="A0A919D8L6"/>
<accession>A0A919D8L6</accession>